<dbReference type="EMBL" id="JAQQKV010000001">
    <property type="protein sequence ID" value="MDC7676134.1"/>
    <property type="molecule type" value="Genomic_DNA"/>
</dbReference>
<dbReference type="SUPFAM" id="SSF46689">
    <property type="entry name" value="Homeodomain-like"/>
    <property type="match status" value="1"/>
</dbReference>
<keyword evidence="2" id="KW-1185">Reference proteome</keyword>
<dbReference type="Proteomes" id="UP001218579">
    <property type="component" value="Unassembled WGS sequence"/>
</dbReference>
<evidence type="ECO:0000313" key="2">
    <source>
        <dbReference type="Proteomes" id="UP001218579"/>
    </source>
</evidence>
<sequence length="86" mass="9740">MFLGRLKKLPFNKQDAVMQVVDRGYGVKEVAARLGISTKSLHTWCYAAMRLSNSSKRKPHKAYDMKIDTAVATALSIFTVTNFRKM</sequence>
<comment type="caution">
    <text evidence="1">The sequence shown here is derived from an EMBL/GenBank/DDBJ whole genome shotgun (WGS) entry which is preliminary data.</text>
</comment>
<reference evidence="1 2" key="1">
    <citation type="submission" date="2023-01" db="EMBL/GenBank/DDBJ databases">
        <title>Novel species of the genus Asticcacaulis isolated from rivers.</title>
        <authorList>
            <person name="Lu H."/>
        </authorList>
    </citation>
    <scope>NUCLEOTIDE SEQUENCE [LARGE SCALE GENOMIC DNA]</scope>
    <source>
        <strain evidence="1 2">LKC15W</strain>
    </source>
</reference>
<organism evidence="1 2">
    <name type="scientific">Asticcacaulis machinosus</name>
    <dbReference type="NCBI Taxonomy" id="2984211"/>
    <lineage>
        <taxon>Bacteria</taxon>
        <taxon>Pseudomonadati</taxon>
        <taxon>Pseudomonadota</taxon>
        <taxon>Alphaproteobacteria</taxon>
        <taxon>Caulobacterales</taxon>
        <taxon>Caulobacteraceae</taxon>
        <taxon>Asticcacaulis</taxon>
    </lineage>
</organism>
<proteinExistence type="predicted"/>
<protein>
    <submittedName>
        <fullName evidence="1">Transposase</fullName>
    </submittedName>
</protein>
<dbReference type="InterPro" id="IPR002514">
    <property type="entry name" value="Transposase_8"/>
</dbReference>
<accession>A0ABT5HKJ3</accession>
<dbReference type="InterPro" id="IPR009057">
    <property type="entry name" value="Homeodomain-like_sf"/>
</dbReference>
<dbReference type="Gene3D" id="1.10.10.60">
    <property type="entry name" value="Homeodomain-like"/>
    <property type="match status" value="1"/>
</dbReference>
<evidence type="ECO:0000313" key="1">
    <source>
        <dbReference type="EMBL" id="MDC7676134.1"/>
    </source>
</evidence>
<gene>
    <name evidence="1" type="ORF">PQU98_08335</name>
</gene>
<dbReference type="Pfam" id="PF01527">
    <property type="entry name" value="HTH_Tnp_1"/>
    <property type="match status" value="1"/>
</dbReference>
<name>A0ABT5HKJ3_9CAUL</name>